<proteinExistence type="predicted"/>
<dbReference type="AlphaFoldDB" id="A0A0D1ZQ93"/>
<keyword evidence="3" id="KW-1185">Reference proteome</keyword>
<dbReference type="OMA" id="VDILDLW"/>
<feature type="region of interest" description="Disordered" evidence="1">
    <location>
        <begin position="1"/>
        <end position="49"/>
    </location>
</feature>
<dbReference type="RefSeq" id="XP_016227703.1">
    <property type="nucleotide sequence ID" value="XM_016364054.1"/>
</dbReference>
<dbReference type="InterPro" id="IPR029063">
    <property type="entry name" value="SAM-dependent_MTases_sf"/>
</dbReference>
<evidence type="ECO:0008006" key="4">
    <source>
        <dbReference type="Google" id="ProtNLM"/>
    </source>
</evidence>
<dbReference type="Proteomes" id="UP000054302">
    <property type="component" value="Unassembled WGS sequence"/>
</dbReference>
<gene>
    <name evidence="2" type="ORF">PV10_00033</name>
</gene>
<feature type="compositionally biased region" description="Pro residues" evidence="1">
    <location>
        <begin position="37"/>
        <end position="46"/>
    </location>
</feature>
<feature type="compositionally biased region" description="Low complexity" evidence="1">
    <location>
        <begin position="21"/>
        <end position="36"/>
    </location>
</feature>
<name>A0A0D1ZQ93_EXOME</name>
<dbReference type="EMBL" id="KN847520">
    <property type="protein sequence ID" value="KIV96129.1"/>
    <property type="molecule type" value="Genomic_DNA"/>
</dbReference>
<evidence type="ECO:0000313" key="2">
    <source>
        <dbReference type="EMBL" id="KIV96129.1"/>
    </source>
</evidence>
<dbReference type="Gene3D" id="3.40.50.150">
    <property type="entry name" value="Vaccinia Virus protein VP39"/>
    <property type="match status" value="1"/>
</dbReference>
<dbReference type="HOGENOM" id="CLU_014537_1_0_1"/>
<evidence type="ECO:0000313" key="3">
    <source>
        <dbReference type="Proteomes" id="UP000054302"/>
    </source>
</evidence>
<dbReference type="OrthoDB" id="16079at2759"/>
<sequence>MLIKHFTRPLSTLSRKTGRKATSGAARASASSASSSPSPPHPPPFQEPVAYSLRRSPKFRHVSCEVVSSDLCQSLLQRLQPTLPSPNTCDLIDINPGSAVWSKQLHDVLRPRRHVLVEPRLQQFGQILEPLITASNSPYRHAETLEAALDPANGHLSEYPLQNDEKPLAPNPSLLVTVNLSGPRSQTKTFVGSAGKKFMHDLIASHWARGSQLYRYGYVRVLAWIPAHESNVYIPRSVVTRQKLSVMLEASMKLQLLCIPSLEPSRHPTRDHPDPILEQQDFDRVETQDPLYASLPEPRRLLPSRPHLLTIEPTPTALRQSTFSTNAIWVLRFLELDQDLKQNDPEFYELTTQPALPFETLRAHAKMDSKRRDWFKYLATAKTTYKSRMHALALVEQHRKIDSTLRFLPSAAGSHLREPLYKQLALLDHDMSTMTRTNKRWIEKLIDDYRVLDLDPPVLAWSQRDHQPLATHADEFRPESQSLALVDITPKPEFTTPLESEGQSLCFVHVMNLASEMMHKSVDQFLSQLVPGGLEEFLKTFPDIREPSKGGWHDLTALRTRTLPADMFVKLALAYHDWPFRVSTREMLLKSDDSLAPTQNSANHYRPQ</sequence>
<dbReference type="GeneID" id="27317878"/>
<evidence type="ECO:0000256" key="1">
    <source>
        <dbReference type="SAM" id="MobiDB-lite"/>
    </source>
</evidence>
<organism evidence="2 3">
    <name type="scientific">Exophiala mesophila</name>
    <name type="common">Black yeast-like fungus</name>
    <dbReference type="NCBI Taxonomy" id="212818"/>
    <lineage>
        <taxon>Eukaryota</taxon>
        <taxon>Fungi</taxon>
        <taxon>Dikarya</taxon>
        <taxon>Ascomycota</taxon>
        <taxon>Pezizomycotina</taxon>
        <taxon>Eurotiomycetes</taxon>
        <taxon>Chaetothyriomycetidae</taxon>
        <taxon>Chaetothyriales</taxon>
        <taxon>Herpotrichiellaceae</taxon>
        <taxon>Exophiala</taxon>
    </lineage>
</organism>
<accession>A0A0D1ZQ93</accession>
<reference evidence="2 3" key="1">
    <citation type="submission" date="2015-01" db="EMBL/GenBank/DDBJ databases">
        <title>The Genome Sequence of Exophiala mesophila CBS40295.</title>
        <authorList>
            <consortium name="The Broad Institute Genomics Platform"/>
            <person name="Cuomo C."/>
            <person name="de Hoog S."/>
            <person name="Gorbushina A."/>
            <person name="Stielow B."/>
            <person name="Teixiera M."/>
            <person name="Abouelleil A."/>
            <person name="Chapman S.B."/>
            <person name="Priest M."/>
            <person name="Young S.K."/>
            <person name="Wortman J."/>
            <person name="Nusbaum C."/>
            <person name="Birren B."/>
        </authorList>
    </citation>
    <scope>NUCLEOTIDE SEQUENCE [LARGE SCALE GENOMIC DNA]</scope>
    <source>
        <strain evidence="2 3">CBS 40295</strain>
    </source>
</reference>
<dbReference type="VEuPathDB" id="FungiDB:PV10_00033"/>
<protein>
    <recommendedName>
        <fullName evidence="4">rRNA adenine N(6)-methyltransferase</fullName>
    </recommendedName>
</protein>